<dbReference type="STRING" id="180088.A0A1J8R075"/>
<sequence>MSLYTPVFPPSLECGSSGLNGAPTSNKLNQPSSAEILRDIHLFLATKPEVLAPSSRPSSPSFDANVEKLKRSVFDAIDAARGDPGNGKWKQVSEKLKMGCVRGRYRMIGLNRDWHQPEHAEWILPDDEETWFKLEKDRAEAKRLKGKAKQSRHPDDAPIAAVTPSRRPDMADIALPVEIVDVRETISPKTMRNVKEKVAKWRETITTFEGAPGTSKTVTVASVQRIASKSGITPKALVKNKSQSSSLGFPVVKRNIATVAGKKGEGRSNHNPLSNFPANGVQEGDDAPNGSKSVAAQERQAAHHNDELEKASFKTPLRSVLTSDGELPKITDFPETPYIPPSFPSQLETSTPLRHDIAVPVRIKPPLIHPVSSSSHIPHPSTPRNGDQHPPCEDPFIVDLYSSLPLHSNDPQVNKRAPSPYDPVASAAKKQRRISPPPEGNSASPSRLAMLSVDAVEVDKSTVIPISPRGEGRLPTLTELLAASPRPKIRSRPPLEGILLVESQSEPSPRPHLVQEYPSPVKSYFSTPGSGPSDSPASAHNLLLHSPVSPMLSFAQNPDAFLPQYTSTQPGGSRHKGMSSRAFGMGYNSQFDVERHVDRVSELLEKDVDFDGWLRDVPAVEEQGDEQDH</sequence>
<proteinExistence type="predicted"/>
<feature type="region of interest" description="Disordered" evidence="1">
    <location>
        <begin position="260"/>
        <end position="349"/>
    </location>
</feature>
<reference evidence="2 3" key="1">
    <citation type="submission" date="2016-03" db="EMBL/GenBank/DDBJ databases">
        <title>Comparative genomics of the ectomycorrhizal sister species Rhizopogon vinicolor and Rhizopogon vesiculosus (Basidiomycota: Boletales) reveals a divergence of the mating type B locus.</title>
        <authorList>
            <person name="Mujic A.B."/>
            <person name="Kuo A."/>
            <person name="Tritt A."/>
            <person name="Lipzen A."/>
            <person name="Chen C."/>
            <person name="Johnson J."/>
            <person name="Sharma A."/>
            <person name="Barry K."/>
            <person name="Grigoriev I.V."/>
            <person name="Spatafora J.W."/>
        </authorList>
    </citation>
    <scope>NUCLEOTIDE SEQUENCE [LARGE SCALE GENOMIC DNA]</scope>
    <source>
        <strain evidence="2 3">AM-OR11-056</strain>
    </source>
</reference>
<comment type="caution">
    <text evidence="2">The sequence shown here is derived from an EMBL/GenBank/DDBJ whole genome shotgun (WGS) entry which is preliminary data.</text>
</comment>
<dbReference type="EMBL" id="LVVM01001166">
    <property type="protein sequence ID" value="OJA19160.1"/>
    <property type="molecule type" value="Genomic_DNA"/>
</dbReference>
<name>A0A1J8R075_9AGAM</name>
<evidence type="ECO:0000313" key="3">
    <source>
        <dbReference type="Proteomes" id="UP000183567"/>
    </source>
</evidence>
<gene>
    <name evidence="2" type="ORF">AZE42_05384</name>
</gene>
<feature type="compositionally biased region" description="Basic and acidic residues" evidence="1">
    <location>
        <begin position="300"/>
        <end position="312"/>
    </location>
</feature>
<evidence type="ECO:0000313" key="2">
    <source>
        <dbReference type="EMBL" id="OJA19160.1"/>
    </source>
</evidence>
<feature type="region of interest" description="Disordered" evidence="1">
    <location>
        <begin position="367"/>
        <end position="447"/>
    </location>
</feature>
<evidence type="ECO:0000256" key="1">
    <source>
        <dbReference type="SAM" id="MobiDB-lite"/>
    </source>
</evidence>
<organism evidence="2 3">
    <name type="scientific">Rhizopogon vesiculosus</name>
    <dbReference type="NCBI Taxonomy" id="180088"/>
    <lineage>
        <taxon>Eukaryota</taxon>
        <taxon>Fungi</taxon>
        <taxon>Dikarya</taxon>
        <taxon>Basidiomycota</taxon>
        <taxon>Agaricomycotina</taxon>
        <taxon>Agaricomycetes</taxon>
        <taxon>Agaricomycetidae</taxon>
        <taxon>Boletales</taxon>
        <taxon>Suillineae</taxon>
        <taxon>Rhizopogonaceae</taxon>
        <taxon>Rhizopogon</taxon>
    </lineage>
</organism>
<accession>A0A1J8R075</accession>
<protein>
    <submittedName>
        <fullName evidence="2">Uncharacterized protein</fullName>
    </submittedName>
</protein>
<keyword evidence="3" id="KW-1185">Reference proteome</keyword>
<dbReference type="AlphaFoldDB" id="A0A1J8R075"/>
<dbReference type="OrthoDB" id="3218262at2759"/>
<feature type="compositionally biased region" description="Low complexity" evidence="1">
    <location>
        <begin position="367"/>
        <end position="379"/>
    </location>
</feature>
<dbReference type="Proteomes" id="UP000183567">
    <property type="component" value="Unassembled WGS sequence"/>
</dbReference>